<proteinExistence type="predicted"/>
<evidence type="ECO:0000313" key="2">
    <source>
        <dbReference type="EMBL" id="MBO0441550.1"/>
    </source>
</evidence>
<dbReference type="EMBL" id="JAFLWD010000037">
    <property type="protein sequence ID" value="MBO0441550.1"/>
    <property type="molecule type" value="Genomic_DNA"/>
</dbReference>
<organism evidence="2 3">
    <name type="scientific">Candidatus Enterococcus ikei</name>
    <dbReference type="NCBI Taxonomy" id="2815326"/>
    <lineage>
        <taxon>Bacteria</taxon>
        <taxon>Bacillati</taxon>
        <taxon>Bacillota</taxon>
        <taxon>Bacilli</taxon>
        <taxon>Lactobacillales</taxon>
        <taxon>Enterococcaceae</taxon>
        <taxon>Enterococcus</taxon>
    </lineage>
</organism>
<dbReference type="RefSeq" id="WP_207113526.1">
    <property type="nucleotide sequence ID" value="NZ_JAFLWD010000037.1"/>
</dbReference>
<gene>
    <name evidence="2" type="ORF">JZO69_14375</name>
</gene>
<keyword evidence="1" id="KW-0175">Coiled coil</keyword>
<sequence length="119" mass="13784">MMEAIKKRPLSQYYLWRVCQNYTEGEKEDSEILTVKKVIGQLKAERRNLEKLNNQTISVHISSLAFLEEALKELSEESLQTLLLEVQKKYLPSEAVNEKKWGLGHAPKLKTKKGKLENL</sequence>
<keyword evidence="3" id="KW-1185">Reference proteome</keyword>
<protein>
    <submittedName>
        <fullName evidence="2">Uncharacterized protein</fullName>
    </submittedName>
</protein>
<comment type="caution">
    <text evidence="2">The sequence shown here is derived from an EMBL/GenBank/DDBJ whole genome shotgun (WGS) entry which is preliminary data.</text>
</comment>
<name>A0ABS3H235_9ENTE</name>
<reference evidence="2 3" key="1">
    <citation type="submission" date="2021-03" db="EMBL/GenBank/DDBJ databases">
        <title>Enterococcal diversity collection.</title>
        <authorList>
            <person name="Gilmore M.S."/>
            <person name="Schwartzman J."/>
            <person name="Van Tyne D."/>
            <person name="Martin M."/>
            <person name="Earl A.M."/>
            <person name="Manson A.L."/>
            <person name="Straub T."/>
            <person name="Salamzade R."/>
            <person name="Saavedra J."/>
            <person name="Lebreton F."/>
            <person name="Prichula J."/>
            <person name="Schaufler K."/>
            <person name="Gaca A."/>
            <person name="Sgardioli B."/>
            <person name="Wagenaar J."/>
            <person name="Strong T."/>
        </authorList>
    </citation>
    <scope>NUCLEOTIDE SEQUENCE [LARGE SCALE GENOMIC DNA]</scope>
    <source>
        <strain evidence="2 3">DIV0869a</strain>
    </source>
</reference>
<evidence type="ECO:0000313" key="3">
    <source>
        <dbReference type="Proteomes" id="UP000664632"/>
    </source>
</evidence>
<evidence type="ECO:0000256" key="1">
    <source>
        <dbReference type="SAM" id="Coils"/>
    </source>
</evidence>
<dbReference type="Proteomes" id="UP000664632">
    <property type="component" value="Unassembled WGS sequence"/>
</dbReference>
<accession>A0ABS3H235</accession>
<feature type="coiled-coil region" evidence="1">
    <location>
        <begin position="35"/>
        <end position="77"/>
    </location>
</feature>